<protein>
    <submittedName>
        <fullName evidence="2">Uncharacterized protein</fullName>
    </submittedName>
</protein>
<dbReference type="Proteomes" id="UP000299102">
    <property type="component" value="Unassembled WGS sequence"/>
</dbReference>
<dbReference type="EMBL" id="BGZK01000314">
    <property type="protein sequence ID" value="GBP36104.1"/>
    <property type="molecule type" value="Genomic_DNA"/>
</dbReference>
<feature type="region of interest" description="Disordered" evidence="1">
    <location>
        <begin position="51"/>
        <end position="80"/>
    </location>
</feature>
<keyword evidence="3" id="KW-1185">Reference proteome</keyword>
<feature type="compositionally biased region" description="Basic and acidic residues" evidence="1">
    <location>
        <begin position="69"/>
        <end position="80"/>
    </location>
</feature>
<evidence type="ECO:0000313" key="3">
    <source>
        <dbReference type="Proteomes" id="UP000299102"/>
    </source>
</evidence>
<proteinExistence type="predicted"/>
<reference evidence="2 3" key="1">
    <citation type="journal article" date="2019" name="Commun. Biol.">
        <title>The bagworm genome reveals a unique fibroin gene that provides high tensile strength.</title>
        <authorList>
            <person name="Kono N."/>
            <person name="Nakamura H."/>
            <person name="Ohtoshi R."/>
            <person name="Tomita M."/>
            <person name="Numata K."/>
            <person name="Arakawa K."/>
        </authorList>
    </citation>
    <scope>NUCLEOTIDE SEQUENCE [LARGE SCALE GENOMIC DNA]</scope>
</reference>
<sequence length="80" mass="9057">MGDVYATSAFIRMHAALHENLSWHFRASRHVPHEKRHRHIRSAVSPATFRTANGASQNSGKKRNMHCARTTEADKLLPVV</sequence>
<organism evidence="2 3">
    <name type="scientific">Eumeta variegata</name>
    <name type="common">Bagworm moth</name>
    <name type="synonym">Eumeta japonica</name>
    <dbReference type="NCBI Taxonomy" id="151549"/>
    <lineage>
        <taxon>Eukaryota</taxon>
        <taxon>Metazoa</taxon>
        <taxon>Ecdysozoa</taxon>
        <taxon>Arthropoda</taxon>
        <taxon>Hexapoda</taxon>
        <taxon>Insecta</taxon>
        <taxon>Pterygota</taxon>
        <taxon>Neoptera</taxon>
        <taxon>Endopterygota</taxon>
        <taxon>Lepidoptera</taxon>
        <taxon>Glossata</taxon>
        <taxon>Ditrysia</taxon>
        <taxon>Tineoidea</taxon>
        <taxon>Psychidae</taxon>
        <taxon>Oiketicinae</taxon>
        <taxon>Eumeta</taxon>
    </lineage>
</organism>
<comment type="caution">
    <text evidence="2">The sequence shown here is derived from an EMBL/GenBank/DDBJ whole genome shotgun (WGS) entry which is preliminary data.</text>
</comment>
<evidence type="ECO:0000313" key="2">
    <source>
        <dbReference type="EMBL" id="GBP36104.1"/>
    </source>
</evidence>
<evidence type="ECO:0000256" key="1">
    <source>
        <dbReference type="SAM" id="MobiDB-lite"/>
    </source>
</evidence>
<accession>A0A4C1VDS8</accession>
<name>A0A4C1VDS8_EUMVA</name>
<dbReference type="AlphaFoldDB" id="A0A4C1VDS8"/>
<gene>
    <name evidence="2" type="ORF">EVAR_93797_1</name>
</gene>